<dbReference type="FunFam" id="3.20.20.70:FF:000262">
    <property type="entry name" value="NADH:flavin oxidoreductase"/>
    <property type="match status" value="1"/>
</dbReference>
<keyword evidence="3" id="KW-1185">Reference proteome</keyword>
<name>A0A2A3MKD7_9PSED</name>
<protein>
    <submittedName>
        <fullName evidence="2">12-oxophytodienoate reductase</fullName>
    </submittedName>
</protein>
<dbReference type="RefSeq" id="WP_096003932.1">
    <property type="nucleotide sequence ID" value="NZ_NTMR01000005.1"/>
</dbReference>
<sequence length="369" mass="40645">MSTAVTPLFKPFTLGNLALSNRIVMAPMTRNFSPKGVPNQAVVDYYRRRAESGVGLIITEGTVVDHAAANGYPNVPHFYGEDALAGWKQVVDAVHAAGGKIAPQLWHVGNVRRLGTEPNGDVPGYGPMEKQKDGKVLVKGMTQQDIDDVVAAFAKAAKDAKDVGFDAIELHGAHGYLIDQFFWEGTNQREDQYGGSMENRGRFAVEIIKGVRAAVGADYPIIFRFSQWKQQDYTARLAPTPELLEQFLTPLSDAGVDIFHCSQRRFWEPEFESSELNLAGWTRKITGKPCITVGSVGLDGEFLQFMVNTDKVAQTANIDGLLERLDADEFDLVAVGRALLVDPQWADKVREGRFDDIAPFSRDALKTLV</sequence>
<dbReference type="AlphaFoldDB" id="A0A2A3MKD7"/>
<evidence type="ECO:0000313" key="3">
    <source>
        <dbReference type="Proteomes" id="UP000242313"/>
    </source>
</evidence>
<evidence type="ECO:0000313" key="2">
    <source>
        <dbReference type="EMBL" id="PBK05268.1"/>
    </source>
</evidence>
<dbReference type="Pfam" id="PF00724">
    <property type="entry name" value="Oxidored_FMN"/>
    <property type="match status" value="1"/>
</dbReference>
<accession>A0A2A3MKD7</accession>
<feature type="domain" description="NADH:flavin oxidoreductase/NADH oxidase N-terminal" evidence="1">
    <location>
        <begin position="8"/>
        <end position="354"/>
    </location>
</feature>
<dbReference type="Proteomes" id="UP000242313">
    <property type="component" value="Unassembled WGS sequence"/>
</dbReference>
<dbReference type="PANTHER" id="PTHR22893">
    <property type="entry name" value="NADH OXIDOREDUCTASE-RELATED"/>
    <property type="match status" value="1"/>
</dbReference>
<evidence type="ECO:0000259" key="1">
    <source>
        <dbReference type="Pfam" id="PF00724"/>
    </source>
</evidence>
<proteinExistence type="predicted"/>
<reference evidence="2 3" key="1">
    <citation type="submission" date="2017-09" db="EMBL/GenBank/DDBJ databases">
        <title>Pseudomonas abyssi sp. nov. isolated from Abyssopelagic Water.</title>
        <authorList>
            <person name="Wei Y."/>
        </authorList>
    </citation>
    <scope>NUCLEOTIDE SEQUENCE [LARGE SCALE GENOMIC DNA]</scope>
    <source>
        <strain evidence="2 3">MT5</strain>
    </source>
</reference>
<dbReference type="InterPro" id="IPR045247">
    <property type="entry name" value="Oye-like"/>
</dbReference>
<gene>
    <name evidence="2" type="ORF">CNQ84_05660</name>
</gene>
<dbReference type="GO" id="GO:0005829">
    <property type="term" value="C:cytosol"/>
    <property type="evidence" value="ECO:0007669"/>
    <property type="project" value="TreeGrafter"/>
</dbReference>
<comment type="caution">
    <text evidence="2">The sequence shown here is derived from an EMBL/GenBank/DDBJ whole genome shotgun (WGS) entry which is preliminary data.</text>
</comment>
<dbReference type="InterPro" id="IPR001155">
    <property type="entry name" value="OxRdtase_FMN_N"/>
</dbReference>
<dbReference type="SUPFAM" id="SSF51395">
    <property type="entry name" value="FMN-linked oxidoreductases"/>
    <property type="match status" value="1"/>
</dbReference>
<dbReference type="PANTHER" id="PTHR22893:SF55">
    <property type="entry name" value="OXIDOREDUCTASE-RELATED"/>
    <property type="match status" value="1"/>
</dbReference>
<dbReference type="GO" id="GO:0010181">
    <property type="term" value="F:FMN binding"/>
    <property type="evidence" value="ECO:0007669"/>
    <property type="project" value="InterPro"/>
</dbReference>
<dbReference type="InterPro" id="IPR013785">
    <property type="entry name" value="Aldolase_TIM"/>
</dbReference>
<dbReference type="Gene3D" id="3.20.20.70">
    <property type="entry name" value="Aldolase class I"/>
    <property type="match status" value="1"/>
</dbReference>
<dbReference type="GO" id="GO:0016491">
    <property type="term" value="F:oxidoreductase activity"/>
    <property type="evidence" value="ECO:0007669"/>
    <property type="project" value="InterPro"/>
</dbReference>
<dbReference type="EMBL" id="NTMR01000005">
    <property type="protein sequence ID" value="PBK05268.1"/>
    <property type="molecule type" value="Genomic_DNA"/>
</dbReference>
<organism evidence="2 3">
    <name type="scientific">Pseudomonas abyssi</name>
    <dbReference type="NCBI Taxonomy" id="170540"/>
    <lineage>
        <taxon>Bacteria</taxon>
        <taxon>Pseudomonadati</taxon>
        <taxon>Pseudomonadota</taxon>
        <taxon>Gammaproteobacteria</taxon>
        <taxon>Pseudomonadales</taxon>
        <taxon>Pseudomonadaceae</taxon>
        <taxon>Pseudomonas</taxon>
    </lineage>
</organism>
<dbReference type="CDD" id="cd04747">
    <property type="entry name" value="OYE_like_5_FMN"/>
    <property type="match status" value="1"/>
</dbReference>